<feature type="transmembrane region" description="Helical" evidence="1">
    <location>
        <begin position="6"/>
        <end position="27"/>
    </location>
</feature>
<dbReference type="Proteomes" id="UP000288805">
    <property type="component" value="Unassembled WGS sequence"/>
</dbReference>
<keyword evidence="1" id="KW-0472">Membrane</keyword>
<evidence type="ECO:0000313" key="4">
    <source>
        <dbReference type="Proteomes" id="UP000288805"/>
    </source>
</evidence>
<accession>A0A438F7L6</accession>
<sequence length="73" mass="8479">MMINKPLVLTYLYLLIYIVLSSGVILYNKWIWMARRLGISTIPDLLGDSMIKDHLATPLTRPKKVPNFLDYNL</sequence>
<keyword evidence="1" id="KW-1133">Transmembrane helix</keyword>
<dbReference type="EMBL" id="QGNW01000004">
    <property type="protein sequence ID" value="RVX22248.1"/>
    <property type="molecule type" value="Genomic_DNA"/>
</dbReference>
<reference evidence="2 4" key="1">
    <citation type="journal article" date="2018" name="PLoS Genet.">
        <title>Population sequencing reveals clonal diversity and ancestral inbreeding in the grapevine cultivar Chardonnay.</title>
        <authorList>
            <person name="Roach M.J."/>
            <person name="Johnson D.L."/>
            <person name="Bohlmann J."/>
            <person name="van Vuuren H.J."/>
            <person name="Jones S.J."/>
            <person name="Pretorius I.S."/>
            <person name="Schmidt S.A."/>
            <person name="Borneman A.R."/>
        </authorList>
    </citation>
    <scope>NUCLEOTIDE SEQUENCE [LARGE SCALE GENOMIC DNA]</scope>
    <source>
        <strain evidence="4">cv. Chardonnay</strain>
        <strain evidence="2">I10V1</strain>
        <tissue evidence="2">Leaf</tissue>
    </source>
</reference>
<evidence type="ECO:0000313" key="2">
    <source>
        <dbReference type="EMBL" id="RVW55953.1"/>
    </source>
</evidence>
<protein>
    <submittedName>
        <fullName evidence="2">Uncharacterized protein</fullName>
    </submittedName>
</protein>
<proteinExistence type="predicted"/>
<gene>
    <name evidence="3" type="ORF">CK203_001650</name>
    <name evidence="2" type="ORF">CK203_078788</name>
</gene>
<evidence type="ECO:0000313" key="3">
    <source>
        <dbReference type="EMBL" id="RVX22248.1"/>
    </source>
</evidence>
<comment type="caution">
    <text evidence="2">The sequence shown here is derived from an EMBL/GenBank/DDBJ whole genome shotgun (WGS) entry which is preliminary data.</text>
</comment>
<organism evidence="2 4">
    <name type="scientific">Vitis vinifera</name>
    <name type="common">Grape</name>
    <dbReference type="NCBI Taxonomy" id="29760"/>
    <lineage>
        <taxon>Eukaryota</taxon>
        <taxon>Viridiplantae</taxon>
        <taxon>Streptophyta</taxon>
        <taxon>Embryophyta</taxon>
        <taxon>Tracheophyta</taxon>
        <taxon>Spermatophyta</taxon>
        <taxon>Magnoliopsida</taxon>
        <taxon>eudicotyledons</taxon>
        <taxon>Gunneridae</taxon>
        <taxon>Pentapetalae</taxon>
        <taxon>rosids</taxon>
        <taxon>Vitales</taxon>
        <taxon>Vitaceae</taxon>
        <taxon>Viteae</taxon>
        <taxon>Vitis</taxon>
    </lineage>
</organism>
<name>A0A438F7L6_VITVI</name>
<keyword evidence="1" id="KW-0812">Transmembrane</keyword>
<dbReference type="EMBL" id="QGNW01001103">
    <property type="protein sequence ID" value="RVW55953.1"/>
    <property type="molecule type" value="Genomic_DNA"/>
</dbReference>
<evidence type="ECO:0000256" key="1">
    <source>
        <dbReference type="SAM" id="Phobius"/>
    </source>
</evidence>
<dbReference type="AlphaFoldDB" id="A0A438F7L6"/>